<dbReference type="Proteomes" id="UP000079169">
    <property type="component" value="Unplaced"/>
</dbReference>
<feature type="non-terminal residue" evidence="3">
    <location>
        <position position="481"/>
    </location>
</feature>
<name>A0A1S3DER2_DIACI</name>
<protein>
    <submittedName>
        <fullName evidence="3">Uncharacterized protein</fullName>
    </submittedName>
</protein>
<dbReference type="KEGG" id="dci:103516355"/>
<evidence type="ECO:0000313" key="2">
    <source>
        <dbReference type="Proteomes" id="UP000079169"/>
    </source>
</evidence>
<gene>
    <name evidence="3" type="primary">LOC103516355</name>
</gene>
<dbReference type="RefSeq" id="XP_008479541.2">
    <property type="nucleotide sequence ID" value="XM_008481319.2"/>
</dbReference>
<dbReference type="AlphaFoldDB" id="A0A1S3DER2"/>
<dbReference type="GeneID" id="103516355"/>
<feature type="compositionally biased region" description="Low complexity" evidence="1">
    <location>
        <begin position="163"/>
        <end position="175"/>
    </location>
</feature>
<feature type="region of interest" description="Disordered" evidence="1">
    <location>
        <begin position="147"/>
        <end position="218"/>
    </location>
</feature>
<dbReference type="PaxDb" id="121845-A0A1S3DER2"/>
<organism evidence="2 3">
    <name type="scientific">Diaphorina citri</name>
    <name type="common">Asian citrus psyllid</name>
    <dbReference type="NCBI Taxonomy" id="121845"/>
    <lineage>
        <taxon>Eukaryota</taxon>
        <taxon>Metazoa</taxon>
        <taxon>Ecdysozoa</taxon>
        <taxon>Arthropoda</taxon>
        <taxon>Hexapoda</taxon>
        <taxon>Insecta</taxon>
        <taxon>Pterygota</taxon>
        <taxon>Neoptera</taxon>
        <taxon>Paraneoptera</taxon>
        <taxon>Hemiptera</taxon>
        <taxon>Sternorrhyncha</taxon>
        <taxon>Psylloidea</taxon>
        <taxon>Psyllidae</taxon>
        <taxon>Diaphorininae</taxon>
        <taxon>Diaphorina</taxon>
    </lineage>
</organism>
<keyword evidence="2" id="KW-1185">Reference proteome</keyword>
<proteinExistence type="predicted"/>
<reference evidence="3" key="1">
    <citation type="submission" date="2025-08" db="UniProtKB">
        <authorList>
            <consortium name="RefSeq"/>
        </authorList>
    </citation>
    <scope>IDENTIFICATION</scope>
</reference>
<evidence type="ECO:0000256" key="1">
    <source>
        <dbReference type="SAM" id="MobiDB-lite"/>
    </source>
</evidence>
<evidence type="ECO:0000313" key="3">
    <source>
        <dbReference type="RefSeq" id="XP_008479541.2"/>
    </source>
</evidence>
<accession>A0A1S3DER2</accession>
<sequence length="481" mass="53450">MEAFLRFFWDSNDVPLTILPSSNETTDSIELETKTTCGVDDTDDTCGVDETNNTCGAHEMNNSCGVDVENSCGVDGETTCGVDGENTCRVNEKNTPCGVNRTDNLCEVHERNNHSGNYGTNTPIQVDKTRNNIDLAGITSMEHKQQDVSYNGDQGGLSDSDANTNTQTNTNIQKINIDEKNNDNANKNYSDKNNRPGDSTNDGEERSNQEFRTLPVNGTRAMITNHETSSSKVTEATIIKHNTFPRSPKEATNSPSPRDEALDTLTRYFKRQYSTGIQTYDEEVANKDSGIQFVVSKPISRSSSKSSLKSMSDLKTVVSNGIQAIASKIVPNKSDRRKNSLRRSVSSVAIGNMNSFEGLSKDLRWQDGHVKNVNINTIQTLSRNGVDAVNGKEVQRNDKNVLVFKPITKPAQTTVRHGPLSQGPSRPLHRCTSDVWGRRRKSSMQTMSPLQMALISPDIRIRIEDIRDWFALQDYIRDRLD</sequence>